<evidence type="ECO:0000256" key="2">
    <source>
        <dbReference type="ARBA" id="ARBA00012513"/>
    </source>
</evidence>
<dbReference type="InterPro" id="IPR017892">
    <property type="entry name" value="Pkinase_C"/>
</dbReference>
<dbReference type="SMART" id="SM00133">
    <property type="entry name" value="S_TK_X"/>
    <property type="match status" value="1"/>
</dbReference>
<dbReference type="GO" id="GO:0060237">
    <property type="term" value="P:regulation of fungal-type cell wall organization"/>
    <property type="evidence" value="ECO:0007669"/>
    <property type="project" value="UniProtKB-ARBA"/>
</dbReference>
<evidence type="ECO:0000256" key="13">
    <source>
        <dbReference type="SAM" id="MobiDB-lite"/>
    </source>
</evidence>
<accession>A0A167E8K8</accession>
<evidence type="ECO:0000256" key="11">
    <source>
        <dbReference type="ARBA" id="ARBA00048679"/>
    </source>
</evidence>
<comment type="similarity">
    <text evidence="1">Belongs to the protein kinase superfamily. AGC Ser/Thr protein kinase family. RAC subfamily.</text>
</comment>
<comment type="catalytic activity">
    <reaction evidence="11">
        <text>L-seryl-[protein] + ATP = O-phospho-L-seryl-[protein] + ADP + H(+)</text>
        <dbReference type="Rhea" id="RHEA:17989"/>
        <dbReference type="Rhea" id="RHEA-COMP:9863"/>
        <dbReference type="Rhea" id="RHEA-COMP:11604"/>
        <dbReference type="ChEBI" id="CHEBI:15378"/>
        <dbReference type="ChEBI" id="CHEBI:29999"/>
        <dbReference type="ChEBI" id="CHEBI:30616"/>
        <dbReference type="ChEBI" id="CHEBI:83421"/>
        <dbReference type="ChEBI" id="CHEBI:456216"/>
        <dbReference type="EC" id="2.7.11.1"/>
    </reaction>
</comment>
<dbReference type="CDD" id="cd11651">
    <property type="entry name" value="YPK1_N_like"/>
    <property type="match status" value="1"/>
</dbReference>
<organism evidence="16 17">
    <name type="scientific">Sugiyamaella lignohabitans</name>
    <dbReference type="NCBI Taxonomy" id="796027"/>
    <lineage>
        <taxon>Eukaryota</taxon>
        <taxon>Fungi</taxon>
        <taxon>Dikarya</taxon>
        <taxon>Ascomycota</taxon>
        <taxon>Saccharomycotina</taxon>
        <taxon>Dipodascomycetes</taxon>
        <taxon>Dipodascales</taxon>
        <taxon>Trichomonascaceae</taxon>
        <taxon>Sugiyamaella</taxon>
    </lineage>
</organism>
<evidence type="ECO:0000256" key="4">
    <source>
        <dbReference type="ARBA" id="ARBA00022553"/>
    </source>
</evidence>
<dbReference type="InterPro" id="IPR000719">
    <property type="entry name" value="Prot_kinase_dom"/>
</dbReference>
<dbReference type="KEGG" id="slb:AWJ20_4719"/>
<dbReference type="PROSITE" id="PS50011">
    <property type="entry name" value="PROTEIN_KINASE_DOM"/>
    <property type="match status" value="1"/>
</dbReference>
<dbReference type="GO" id="GO:0004674">
    <property type="term" value="F:protein serine/threonine kinase activity"/>
    <property type="evidence" value="ECO:0007669"/>
    <property type="project" value="UniProtKB-KW"/>
</dbReference>
<dbReference type="GO" id="GO:0005524">
    <property type="term" value="F:ATP binding"/>
    <property type="evidence" value="ECO:0007669"/>
    <property type="project" value="UniProtKB-UniRule"/>
</dbReference>
<dbReference type="InterPro" id="IPR000961">
    <property type="entry name" value="AGC-kinase_C"/>
</dbReference>
<dbReference type="GO" id="GO:0070941">
    <property type="term" value="P:eisosome assembly"/>
    <property type="evidence" value="ECO:0007669"/>
    <property type="project" value="UniProtKB-ARBA"/>
</dbReference>
<proteinExistence type="inferred from homology"/>
<keyword evidence="4" id="KW-0597">Phosphoprotein</keyword>
<dbReference type="FunFam" id="1.10.510.10:FF:000008">
    <property type="entry name" value="Non-specific serine/threonine protein kinase"/>
    <property type="match status" value="1"/>
</dbReference>
<feature type="compositionally biased region" description="Polar residues" evidence="13">
    <location>
        <begin position="1"/>
        <end position="16"/>
    </location>
</feature>
<dbReference type="GO" id="GO:0006665">
    <property type="term" value="P:sphingolipid metabolic process"/>
    <property type="evidence" value="ECO:0007669"/>
    <property type="project" value="UniProtKB-KW"/>
</dbReference>
<evidence type="ECO:0000259" key="14">
    <source>
        <dbReference type="PROSITE" id="PS50011"/>
    </source>
</evidence>
<name>A0A167E8K8_9ASCO</name>
<feature type="compositionally biased region" description="Low complexity" evidence="13">
    <location>
        <begin position="43"/>
        <end position="84"/>
    </location>
</feature>
<gene>
    <name evidence="16" type="primary">YPK1</name>
    <name evidence="16" type="ORF">AWJ20_4719</name>
</gene>
<dbReference type="OrthoDB" id="63267at2759"/>
<sequence length="789" mass="84036">MDQTSQESSFRSTTGSGAAPQPPEAAPEPKLTNPLELKETHLSAAFSPRSSASSSSTNGGADSSPNGKSGASSGASSTSDLAGSNNSNRTPVSFVSVTTGHHSPGRKIPNSSASSLETISGNNSSGAATSGSPSVVPALSSSVSSSVSLNANSTNSSSGQAANPAISSASSSSSAAAVASASAAAADAAIKEGDPATSTSTITPGLLSVSITKAVGLSLPPGNVWPNYILNATNSSIGAGSVSGSIAPGGTGSGIGGVGSLSNGNSISPRKQQLSSPSQLHQLQRDKQSPSNLGRRRPPPIYIVLEYDKTQVILDAMGGTVDGPIWDKVSNFDVSRIESLSIQVFAKIPVTVNTDGTSSVGAGGSVIVGGESPFTPPRQSLGDNGTAESTRGGNLNSEALRKKGYQEIFLGTCKIDANLSKTVICDGWLPLSSGTGKIQVRIEFKANKNNKHLTIEDFDLLKVVGKGSFGKVMQVRKIDTRRIYALKTIRKAHIISRSEVNHTLAERTVLAQIDNPFIVPLKFSFQSPEKLYLVLAFVNGGELFHHLQREGRFDLNRSRFYTAELLCALECLHEYNVIYRDLKPENILLDYTGHIALCDFGLCKLNMAGQEKTNTFCGTPEYLAPELLLGQGYTKVVDWWTLGVLFYEMLTGLPPFYDQDTNEMYRKILQDPLRFPDDMDREARSLLTGLLNRDPKKRLGVNGAAEIKAHPFFAQIDWKRLMNKKYAAPFKPSVESATDTSNFDQEFTSEVPTDSVVEKDFYLSESVQQQFGGWTYTNTDSKLASSGRW</sequence>
<dbReference type="AlphaFoldDB" id="A0A167E8K8"/>
<dbReference type="PROSITE" id="PS00107">
    <property type="entry name" value="PROTEIN_KINASE_ATP"/>
    <property type="match status" value="1"/>
</dbReference>
<dbReference type="Pfam" id="PF00069">
    <property type="entry name" value="Pkinase"/>
    <property type="match status" value="1"/>
</dbReference>
<dbReference type="PROSITE" id="PS51285">
    <property type="entry name" value="AGC_KINASE_CTER"/>
    <property type="match status" value="1"/>
</dbReference>
<dbReference type="Gene3D" id="1.10.510.10">
    <property type="entry name" value="Transferase(Phosphotransferase) domain 1"/>
    <property type="match status" value="1"/>
</dbReference>
<dbReference type="Gene3D" id="3.30.200.20">
    <property type="entry name" value="Phosphorylase Kinase, domain 1"/>
    <property type="match status" value="1"/>
</dbReference>
<feature type="region of interest" description="Disordered" evidence="13">
    <location>
        <begin position="372"/>
        <end position="395"/>
    </location>
</feature>
<evidence type="ECO:0000256" key="5">
    <source>
        <dbReference type="ARBA" id="ARBA00022679"/>
    </source>
</evidence>
<keyword evidence="9" id="KW-0443">Lipid metabolism</keyword>
<feature type="compositionally biased region" description="Polar residues" evidence="13">
    <location>
        <begin position="85"/>
        <end position="101"/>
    </location>
</feature>
<evidence type="ECO:0000259" key="15">
    <source>
        <dbReference type="PROSITE" id="PS51285"/>
    </source>
</evidence>
<feature type="binding site" evidence="12">
    <location>
        <position position="491"/>
    </location>
    <ligand>
        <name>ATP</name>
        <dbReference type="ChEBI" id="CHEBI:30616"/>
    </ligand>
</feature>
<dbReference type="InterPro" id="IPR011009">
    <property type="entry name" value="Kinase-like_dom_sf"/>
</dbReference>
<keyword evidence="3 16" id="KW-0723">Serine/threonine-protein kinase</keyword>
<feature type="compositionally biased region" description="Low complexity" evidence="13">
    <location>
        <begin position="260"/>
        <end position="282"/>
    </location>
</feature>
<dbReference type="SUPFAM" id="SSF56112">
    <property type="entry name" value="Protein kinase-like (PK-like)"/>
    <property type="match status" value="1"/>
</dbReference>
<dbReference type="PROSITE" id="PS00108">
    <property type="entry name" value="PROTEIN_KINASE_ST"/>
    <property type="match status" value="1"/>
</dbReference>
<dbReference type="FunFam" id="3.30.200.20:FF:000048">
    <property type="entry name" value="Non-specific serine/threonine protein kinase"/>
    <property type="match status" value="1"/>
</dbReference>
<evidence type="ECO:0000313" key="16">
    <source>
        <dbReference type="EMBL" id="ANB13773.1"/>
    </source>
</evidence>
<reference evidence="16 17" key="1">
    <citation type="submission" date="2016-02" db="EMBL/GenBank/DDBJ databases">
        <title>Complete genome sequence and transcriptome regulation of the pentose utilising yeast Sugiyamaella lignohabitans.</title>
        <authorList>
            <person name="Bellasio M."/>
            <person name="Peymann A."/>
            <person name="Valli M."/>
            <person name="Sipitzky M."/>
            <person name="Graf A."/>
            <person name="Sauer M."/>
            <person name="Marx H."/>
            <person name="Mattanovich D."/>
        </authorList>
    </citation>
    <scope>NUCLEOTIDE SEQUENCE [LARGE SCALE GENOMIC DNA]</scope>
    <source>
        <strain evidence="16 17">CBS 10342</strain>
    </source>
</reference>
<dbReference type="Proteomes" id="UP000189580">
    <property type="component" value="Chromosome d"/>
</dbReference>
<evidence type="ECO:0000256" key="7">
    <source>
        <dbReference type="ARBA" id="ARBA00022777"/>
    </source>
</evidence>
<dbReference type="Pfam" id="PF00433">
    <property type="entry name" value="Pkinase_C"/>
    <property type="match status" value="1"/>
</dbReference>
<keyword evidence="5" id="KW-0808">Transferase</keyword>
<dbReference type="EMBL" id="CP014502">
    <property type="protein sequence ID" value="ANB13773.1"/>
    <property type="molecule type" value="Genomic_DNA"/>
</dbReference>
<keyword evidence="8 12" id="KW-0067">ATP-binding</keyword>
<evidence type="ECO:0000256" key="6">
    <source>
        <dbReference type="ARBA" id="ARBA00022741"/>
    </source>
</evidence>
<feature type="region of interest" description="Disordered" evidence="13">
    <location>
        <begin position="257"/>
        <end position="298"/>
    </location>
</feature>
<dbReference type="SMART" id="SM00220">
    <property type="entry name" value="S_TKc"/>
    <property type="match status" value="1"/>
</dbReference>
<evidence type="ECO:0000256" key="3">
    <source>
        <dbReference type="ARBA" id="ARBA00022527"/>
    </source>
</evidence>
<dbReference type="GO" id="GO:0106310">
    <property type="term" value="F:protein serine kinase activity"/>
    <property type="evidence" value="ECO:0007669"/>
    <property type="project" value="RHEA"/>
</dbReference>
<keyword evidence="9" id="KW-0746">Sphingolipid metabolism</keyword>
<evidence type="ECO:0000256" key="9">
    <source>
        <dbReference type="ARBA" id="ARBA00022919"/>
    </source>
</evidence>
<evidence type="ECO:0000256" key="8">
    <source>
        <dbReference type="ARBA" id="ARBA00022840"/>
    </source>
</evidence>
<comment type="catalytic activity">
    <reaction evidence="10">
        <text>L-threonyl-[protein] + ATP = O-phospho-L-threonyl-[protein] + ADP + H(+)</text>
        <dbReference type="Rhea" id="RHEA:46608"/>
        <dbReference type="Rhea" id="RHEA-COMP:11060"/>
        <dbReference type="Rhea" id="RHEA-COMP:11605"/>
        <dbReference type="ChEBI" id="CHEBI:15378"/>
        <dbReference type="ChEBI" id="CHEBI:30013"/>
        <dbReference type="ChEBI" id="CHEBI:30616"/>
        <dbReference type="ChEBI" id="CHEBI:61977"/>
        <dbReference type="ChEBI" id="CHEBI:456216"/>
        <dbReference type="EC" id="2.7.11.1"/>
    </reaction>
</comment>
<dbReference type="GO" id="GO:0016020">
    <property type="term" value="C:membrane"/>
    <property type="evidence" value="ECO:0007669"/>
    <property type="project" value="GOC"/>
</dbReference>
<keyword evidence="7 16" id="KW-0418">Kinase</keyword>
<evidence type="ECO:0000256" key="10">
    <source>
        <dbReference type="ARBA" id="ARBA00047899"/>
    </source>
</evidence>
<keyword evidence="6 12" id="KW-0547">Nucleotide-binding</keyword>
<evidence type="ECO:0000313" key="17">
    <source>
        <dbReference type="Proteomes" id="UP000189580"/>
    </source>
</evidence>
<feature type="region of interest" description="Disordered" evidence="13">
    <location>
        <begin position="1"/>
        <end position="167"/>
    </location>
</feature>
<dbReference type="GeneID" id="30036881"/>
<keyword evidence="17" id="KW-1185">Reference proteome</keyword>
<protein>
    <recommendedName>
        <fullName evidence="2">non-specific serine/threonine protein kinase</fullName>
        <ecNumber evidence="2">2.7.11.1</ecNumber>
    </recommendedName>
</protein>
<dbReference type="InterPro" id="IPR008271">
    <property type="entry name" value="Ser/Thr_kinase_AS"/>
</dbReference>
<feature type="compositionally biased region" description="Polar residues" evidence="13">
    <location>
        <begin position="377"/>
        <end position="395"/>
    </location>
</feature>
<dbReference type="PANTHER" id="PTHR24351">
    <property type="entry name" value="RIBOSOMAL PROTEIN S6 KINASE"/>
    <property type="match status" value="1"/>
</dbReference>
<dbReference type="RefSeq" id="XP_018736250.1">
    <property type="nucleotide sequence ID" value="XM_018881808.1"/>
</dbReference>
<dbReference type="EC" id="2.7.11.1" evidence="2"/>
<feature type="compositionally biased region" description="Low complexity" evidence="13">
    <location>
        <begin position="120"/>
        <end position="167"/>
    </location>
</feature>
<feature type="domain" description="Protein kinase" evidence="14">
    <location>
        <begin position="458"/>
        <end position="713"/>
    </location>
</feature>
<evidence type="ECO:0000256" key="12">
    <source>
        <dbReference type="PROSITE-ProRule" id="PRU10141"/>
    </source>
</evidence>
<dbReference type="InterPro" id="IPR017441">
    <property type="entry name" value="Protein_kinase_ATP_BS"/>
</dbReference>
<evidence type="ECO:0000256" key="1">
    <source>
        <dbReference type="ARBA" id="ARBA00006935"/>
    </source>
</evidence>
<feature type="domain" description="AGC-kinase C-terminal" evidence="15">
    <location>
        <begin position="714"/>
        <end position="786"/>
    </location>
</feature>
<feature type="compositionally biased region" description="Polar residues" evidence="13">
    <location>
        <begin position="109"/>
        <end position="119"/>
    </location>
</feature>